<evidence type="ECO:0000256" key="7">
    <source>
        <dbReference type="ARBA" id="ARBA00023204"/>
    </source>
</evidence>
<dbReference type="SUPFAM" id="SSF46767">
    <property type="entry name" value="Methylated DNA-protein cysteine methyltransferase, C-terminal domain"/>
    <property type="match status" value="1"/>
</dbReference>
<feature type="domain" description="Methylated-DNA-[protein]-cysteine S-methyltransferase DNA binding" evidence="10">
    <location>
        <begin position="82"/>
        <end position="166"/>
    </location>
</feature>
<dbReference type="GO" id="GO:0003908">
    <property type="term" value="F:methylated-DNA-[protein]-cysteine S-methyltransferase activity"/>
    <property type="evidence" value="ECO:0007669"/>
    <property type="project" value="UniProtKB-UniRule"/>
</dbReference>
<protein>
    <recommendedName>
        <fullName evidence="9">Methylated-DNA--protein-cysteine methyltransferase</fullName>
        <ecNumber evidence="9">2.1.1.63</ecNumber>
    </recommendedName>
    <alternativeName>
        <fullName evidence="9">6-O-methylguanine-DNA methyltransferase</fullName>
        <shortName evidence="9">MGMT</shortName>
    </alternativeName>
    <alternativeName>
        <fullName evidence="9">O-6-methylguanine-DNA-alkyltransferase</fullName>
    </alternativeName>
</protein>
<dbReference type="Proteomes" id="UP000004923">
    <property type="component" value="Unassembled WGS sequence"/>
</dbReference>
<accession>E8LDT6</accession>
<dbReference type="GO" id="GO:0006307">
    <property type="term" value="P:DNA alkylation repair"/>
    <property type="evidence" value="ECO:0007669"/>
    <property type="project" value="UniProtKB-UniRule"/>
</dbReference>
<gene>
    <name evidence="12" type="ORF">HMPREF9443_01013</name>
</gene>
<dbReference type="Gene3D" id="3.30.160.70">
    <property type="entry name" value="Methylated DNA-protein cysteine methyltransferase domain"/>
    <property type="match status" value="1"/>
</dbReference>
<dbReference type="InterPro" id="IPR001497">
    <property type="entry name" value="MethylDNA_cys_MeTrfase_AS"/>
</dbReference>
<dbReference type="InterPro" id="IPR023546">
    <property type="entry name" value="MGMT"/>
</dbReference>
<comment type="function">
    <text evidence="9">Involved in the cellular defense against the biological effects of O6-methylguanine (O6-MeG) and O4-methylthymine (O4-MeT) in DNA. Repairs the methylated nucleobase in DNA by stoichiometrically transferring the methyl group to a cysteine residue in the enzyme. This is a suicide reaction: the enzyme is irreversibly inactivated.</text>
</comment>
<name>E8LDT6_9FIRM</name>
<dbReference type="InterPro" id="IPR036217">
    <property type="entry name" value="MethylDNA_cys_MeTrfase_DNAb"/>
</dbReference>
<evidence type="ECO:0000256" key="9">
    <source>
        <dbReference type="HAMAP-Rule" id="MF_00772"/>
    </source>
</evidence>
<dbReference type="PANTHER" id="PTHR10815:SF5">
    <property type="entry name" value="METHYLATED-DNA--PROTEIN-CYSTEINE METHYLTRANSFERASE"/>
    <property type="match status" value="1"/>
</dbReference>
<feature type="active site" description="Nucleophile; methyl group acceptor" evidence="9">
    <location>
        <position position="138"/>
    </location>
</feature>
<dbReference type="GO" id="GO:0005737">
    <property type="term" value="C:cytoplasm"/>
    <property type="evidence" value="ECO:0007669"/>
    <property type="project" value="UniProtKB-SubCell"/>
</dbReference>
<feature type="domain" description="Methylguanine DNA methyltransferase ribonuclease-like" evidence="11">
    <location>
        <begin position="6"/>
        <end position="77"/>
    </location>
</feature>
<comment type="similarity">
    <text evidence="2 9">Belongs to the MGMT family.</text>
</comment>
<evidence type="ECO:0000256" key="4">
    <source>
        <dbReference type="ARBA" id="ARBA00022603"/>
    </source>
</evidence>
<dbReference type="SUPFAM" id="SSF53155">
    <property type="entry name" value="Methylated DNA-protein cysteine methyltransferase domain"/>
    <property type="match status" value="1"/>
</dbReference>
<dbReference type="AlphaFoldDB" id="E8LDT6"/>
<dbReference type="CDD" id="cd06445">
    <property type="entry name" value="ATase"/>
    <property type="match status" value="1"/>
</dbReference>
<comment type="catalytic activity">
    <reaction evidence="1 9">
        <text>a 4-O-methyl-thymidine in DNA + L-cysteinyl-[protein] = a thymidine in DNA + S-methyl-L-cysteinyl-[protein]</text>
        <dbReference type="Rhea" id="RHEA:53428"/>
        <dbReference type="Rhea" id="RHEA-COMP:10131"/>
        <dbReference type="Rhea" id="RHEA-COMP:10132"/>
        <dbReference type="Rhea" id="RHEA-COMP:13555"/>
        <dbReference type="Rhea" id="RHEA-COMP:13556"/>
        <dbReference type="ChEBI" id="CHEBI:29950"/>
        <dbReference type="ChEBI" id="CHEBI:82612"/>
        <dbReference type="ChEBI" id="CHEBI:137386"/>
        <dbReference type="ChEBI" id="CHEBI:137387"/>
        <dbReference type="EC" id="2.1.1.63"/>
    </reaction>
</comment>
<dbReference type="InterPro" id="IPR008332">
    <property type="entry name" value="MethylG_MeTrfase_N"/>
</dbReference>
<dbReference type="GO" id="GO:0032259">
    <property type="term" value="P:methylation"/>
    <property type="evidence" value="ECO:0007669"/>
    <property type="project" value="UniProtKB-KW"/>
</dbReference>
<keyword evidence="6 9" id="KW-0227">DNA damage</keyword>
<comment type="subcellular location">
    <subcellularLocation>
        <location evidence="9">Cytoplasm</location>
    </subcellularLocation>
</comment>
<keyword evidence="7 9" id="KW-0234">DNA repair</keyword>
<reference evidence="12 13" key="1">
    <citation type="submission" date="2011-01" db="EMBL/GenBank/DDBJ databases">
        <authorList>
            <person name="Weinstock G."/>
            <person name="Sodergren E."/>
            <person name="Clifton S."/>
            <person name="Fulton L."/>
            <person name="Fulton B."/>
            <person name="Courtney L."/>
            <person name="Fronick C."/>
            <person name="Harrison M."/>
            <person name="Strong C."/>
            <person name="Farmer C."/>
            <person name="Delahaunty K."/>
            <person name="Markovic C."/>
            <person name="Hall O."/>
            <person name="Minx P."/>
            <person name="Tomlinson C."/>
            <person name="Mitreva M."/>
            <person name="Hou S."/>
            <person name="Chen J."/>
            <person name="Wollam A."/>
            <person name="Pepin K.H."/>
            <person name="Johnson M."/>
            <person name="Bhonagiri V."/>
            <person name="Zhang X."/>
            <person name="Suruliraj S."/>
            <person name="Warren W."/>
            <person name="Chinwalla A."/>
            <person name="Mardis E.R."/>
            <person name="Wilson R.K."/>
        </authorList>
    </citation>
    <scope>NUCLEOTIDE SEQUENCE [LARGE SCALE GENOMIC DNA]</scope>
    <source>
        <strain evidence="12 13">YIT 12067</strain>
    </source>
</reference>
<evidence type="ECO:0000259" key="11">
    <source>
        <dbReference type="Pfam" id="PF02870"/>
    </source>
</evidence>
<dbReference type="FunFam" id="1.10.10.10:FF:000214">
    <property type="entry name" value="Methylated-DNA--protein-cysteine methyltransferase"/>
    <property type="match status" value="1"/>
</dbReference>
<dbReference type="HAMAP" id="MF_00772">
    <property type="entry name" value="OGT"/>
    <property type="match status" value="1"/>
</dbReference>
<dbReference type="Gene3D" id="1.10.10.10">
    <property type="entry name" value="Winged helix-like DNA-binding domain superfamily/Winged helix DNA-binding domain"/>
    <property type="match status" value="1"/>
</dbReference>
<evidence type="ECO:0000256" key="6">
    <source>
        <dbReference type="ARBA" id="ARBA00022763"/>
    </source>
</evidence>
<dbReference type="HOGENOM" id="CLU_000445_52_2_9"/>
<dbReference type="InterPro" id="IPR014048">
    <property type="entry name" value="MethylDNA_cys_MeTrfase_DNA-bd"/>
</dbReference>
<dbReference type="EMBL" id="AEVN01000042">
    <property type="protein sequence ID" value="EFY05002.1"/>
    <property type="molecule type" value="Genomic_DNA"/>
</dbReference>
<evidence type="ECO:0000256" key="1">
    <source>
        <dbReference type="ARBA" id="ARBA00001286"/>
    </source>
</evidence>
<evidence type="ECO:0000313" key="12">
    <source>
        <dbReference type="EMBL" id="EFY05002.1"/>
    </source>
</evidence>
<dbReference type="eggNOG" id="COG0350">
    <property type="taxonomic scope" value="Bacteria"/>
</dbReference>
<keyword evidence="4 9" id="KW-0489">Methyltransferase</keyword>
<dbReference type="Pfam" id="PF01035">
    <property type="entry name" value="DNA_binding_1"/>
    <property type="match status" value="1"/>
</dbReference>
<evidence type="ECO:0000256" key="8">
    <source>
        <dbReference type="ARBA" id="ARBA00049348"/>
    </source>
</evidence>
<evidence type="ECO:0000313" key="13">
    <source>
        <dbReference type="Proteomes" id="UP000004923"/>
    </source>
</evidence>
<evidence type="ECO:0000259" key="10">
    <source>
        <dbReference type="Pfam" id="PF01035"/>
    </source>
</evidence>
<keyword evidence="3 9" id="KW-0963">Cytoplasm</keyword>
<dbReference type="Pfam" id="PF02870">
    <property type="entry name" value="Methyltransf_1N"/>
    <property type="match status" value="1"/>
</dbReference>
<dbReference type="NCBIfam" id="TIGR00589">
    <property type="entry name" value="ogt"/>
    <property type="match status" value="1"/>
</dbReference>
<comment type="catalytic activity">
    <reaction evidence="8 9">
        <text>a 6-O-methyl-2'-deoxyguanosine in DNA + L-cysteinyl-[protein] = S-methyl-L-cysteinyl-[protein] + a 2'-deoxyguanosine in DNA</text>
        <dbReference type="Rhea" id="RHEA:24000"/>
        <dbReference type="Rhea" id="RHEA-COMP:10131"/>
        <dbReference type="Rhea" id="RHEA-COMP:10132"/>
        <dbReference type="Rhea" id="RHEA-COMP:11367"/>
        <dbReference type="Rhea" id="RHEA-COMP:11368"/>
        <dbReference type="ChEBI" id="CHEBI:29950"/>
        <dbReference type="ChEBI" id="CHEBI:82612"/>
        <dbReference type="ChEBI" id="CHEBI:85445"/>
        <dbReference type="ChEBI" id="CHEBI:85448"/>
        <dbReference type="EC" id="2.1.1.63"/>
    </reaction>
</comment>
<organism evidence="12 13">
    <name type="scientific">Phascolarctobacterium succinatutens YIT 12067</name>
    <dbReference type="NCBI Taxonomy" id="626939"/>
    <lineage>
        <taxon>Bacteria</taxon>
        <taxon>Bacillati</taxon>
        <taxon>Bacillota</taxon>
        <taxon>Negativicutes</taxon>
        <taxon>Acidaminococcales</taxon>
        <taxon>Acidaminococcaceae</taxon>
        <taxon>Phascolarctobacterium</taxon>
    </lineage>
</organism>
<evidence type="ECO:0000256" key="3">
    <source>
        <dbReference type="ARBA" id="ARBA00022490"/>
    </source>
</evidence>
<dbReference type="InterPro" id="IPR036388">
    <property type="entry name" value="WH-like_DNA-bd_sf"/>
</dbReference>
<sequence length="181" mass="19998">MRLKMLYYKKISSPLGEITLRSDGERLTGLWFADDKHYGDKDIQDAQNAELPVFARAEKWLAEYFAGCEPKVNVPLQFTGSDFQKSVWKILQKIPYGTLITYGDIACEIAAQRGLARMSAQAVGGAVGRNPLCIIIPCHRVIGADGSLTGYGGGMWRKVRLLEIEKTDMSKLTVPTKGTAL</sequence>
<dbReference type="InterPro" id="IPR036631">
    <property type="entry name" value="MGMT_N_sf"/>
</dbReference>
<keyword evidence="13" id="KW-1185">Reference proteome</keyword>
<evidence type="ECO:0000256" key="2">
    <source>
        <dbReference type="ARBA" id="ARBA00008711"/>
    </source>
</evidence>
<keyword evidence="5 9" id="KW-0808">Transferase</keyword>
<dbReference type="EC" id="2.1.1.63" evidence="9"/>
<evidence type="ECO:0000256" key="5">
    <source>
        <dbReference type="ARBA" id="ARBA00022679"/>
    </source>
</evidence>
<proteinExistence type="inferred from homology"/>
<comment type="miscellaneous">
    <text evidence="9">This enzyme catalyzes only one turnover and therefore is not strictly catalytic. According to one definition, an enzyme is a biocatalyst that acts repeatedly and over many reaction cycles.</text>
</comment>
<comment type="caution">
    <text evidence="12">The sequence shown here is derived from an EMBL/GenBank/DDBJ whole genome shotgun (WGS) entry which is preliminary data.</text>
</comment>
<dbReference type="PANTHER" id="PTHR10815">
    <property type="entry name" value="METHYLATED-DNA--PROTEIN-CYSTEINE METHYLTRANSFERASE"/>
    <property type="match status" value="1"/>
</dbReference>
<dbReference type="PROSITE" id="PS00374">
    <property type="entry name" value="MGMT"/>
    <property type="match status" value="1"/>
</dbReference>